<proteinExistence type="predicted"/>
<accession>A0AAU8SVW2</accession>
<name>A0AAU8SVW2_9BURK</name>
<dbReference type="KEGG" id="bfn:OI25_7553"/>
<protein>
    <recommendedName>
        <fullName evidence="4">DUF2946 domain-containing protein</fullName>
    </recommendedName>
</protein>
<dbReference type="RefSeq" id="WP_046565075.1">
    <property type="nucleotide sequence ID" value="NZ_CP010025.1"/>
</dbReference>
<keyword evidence="1" id="KW-0472">Membrane</keyword>
<gene>
    <name evidence="2" type="ORF">OI25_7553</name>
</gene>
<dbReference type="EMBL" id="CP010025">
    <property type="protein sequence ID" value="AJZ57154.1"/>
    <property type="molecule type" value="Genomic_DNA"/>
</dbReference>
<reference evidence="2 3" key="1">
    <citation type="journal article" date="2015" name="Genome Announc.">
        <title>Complete genome sequences for 59 burkholderia isolates, both pathogenic and near neighbor.</title>
        <authorList>
            <person name="Johnson S.L."/>
            <person name="Bishop-Lilly K.A."/>
            <person name="Ladner J.T."/>
            <person name="Daligault H.E."/>
            <person name="Davenport K.W."/>
            <person name="Jaissle J."/>
            <person name="Frey K.G."/>
            <person name="Koroleva G.I."/>
            <person name="Bruce D.C."/>
            <person name="Coyne S.R."/>
            <person name="Broomall S.M."/>
            <person name="Li P.E."/>
            <person name="Teshima H."/>
            <person name="Gibbons H.S."/>
            <person name="Palacios G.F."/>
            <person name="Rosenzweig C.N."/>
            <person name="Redden C.L."/>
            <person name="Xu Y."/>
            <person name="Minogue T.D."/>
            <person name="Chain P.S."/>
        </authorList>
    </citation>
    <scope>NUCLEOTIDE SEQUENCE [LARGE SCALE GENOMIC DNA]</scope>
    <source>
        <strain evidence="2 3">ATCC BAA-463</strain>
    </source>
</reference>
<dbReference type="GeneID" id="66513845"/>
<organism evidence="2 3">
    <name type="scientific">Paraburkholderia fungorum</name>
    <dbReference type="NCBI Taxonomy" id="134537"/>
    <lineage>
        <taxon>Bacteria</taxon>
        <taxon>Pseudomonadati</taxon>
        <taxon>Pseudomonadota</taxon>
        <taxon>Betaproteobacteria</taxon>
        <taxon>Burkholderiales</taxon>
        <taxon>Burkholderiaceae</taxon>
        <taxon>Paraburkholderia</taxon>
    </lineage>
</organism>
<dbReference type="AlphaFoldDB" id="A0AAU8SVW2"/>
<sequence length="166" mass="18016">MLQPRSIKNLHCADLDENHPATLLITIPMYRWRAIFLVLLLIVSLPIRSTAAALMLTDVQPGMGGVLPTRDMRVAELTYSGPSRYRPAAVSECHPQHHDHGSIDHRHAVTQCCMSTPCCVGAVAPAPSSMMPGCEIAILQTGHPASDEATNFLTGGIERPPRSFLV</sequence>
<keyword evidence="1" id="KW-1133">Transmembrane helix</keyword>
<evidence type="ECO:0000256" key="1">
    <source>
        <dbReference type="SAM" id="Phobius"/>
    </source>
</evidence>
<keyword evidence="1" id="KW-0812">Transmembrane</keyword>
<evidence type="ECO:0000313" key="2">
    <source>
        <dbReference type="EMBL" id="AJZ57154.1"/>
    </source>
</evidence>
<feature type="transmembrane region" description="Helical" evidence="1">
    <location>
        <begin position="34"/>
        <end position="56"/>
    </location>
</feature>
<evidence type="ECO:0008006" key="4">
    <source>
        <dbReference type="Google" id="ProtNLM"/>
    </source>
</evidence>
<dbReference type="Proteomes" id="UP000032614">
    <property type="component" value="Chromosome 3"/>
</dbReference>
<evidence type="ECO:0000313" key="3">
    <source>
        <dbReference type="Proteomes" id="UP000032614"/>
    </source>
</evidence>